<accession>A0A7W9T0F4</accession>
<keyword evidence="4" id="KW-1185">Reference proteome</keyword>
<organism evidence="3 4">
    <name type="scientific">Hymenobacter luteus</name>
    <dbReference type="NCBI Taxonomy" id="1411122"/>
    <lineage>
        <taxon>Bacteria</taxon>
        <taxon>Pseudomonadati</taxon>
        <taxon>Bacteroidota</taxon>
        <taxon>Cytophagia</taxon>
        <taxon>Cytophagales</taxon>
        <taxon>Hymenobacteraceae</taxon>
        <taxon>Hymenobacter</taxon>
    </lineage>
</organism>
<protein>
    <recommendedName>
        <fullName evidence="5">Carboxypeptidase-like regulatory domain-containing protein</fullName>
    </recommendedName>
</protein>
<keyword evidence="2" id="KW-0812">Transmembrane</keyword>
<dbReference type="Proteomes" id="UP000532746">
    <property type="component" value="Unassembled WGS sequence"/>
</dbReference>
<reference evidence="3 4" key="1">
    <citation type="submission" date="2020-08" db="EMBL/GenBank/DDBJ databases">
        <title>Genomic Encyclopedia of Type Strains, Phase IV (KMG-IV): sequencing the most valuable type-strain genomes for metagenomic binning, comparative biology and taxonomic classification.</title>
        <authorList>
            <person name="Goeker M."/>
        </authorList>
    </citation>
    <scope>NUCLEOTIDE SEQUENCE [LARGE SCALE GENOMIC DNA]</scope>
    <source>
        <strain evidence="3 4">DSM 26718</strain>
    </source>
</reference>
<dbReference type="Pfam" id="PF13715">
    <property type="entry name" value="CarbopepD_reg_2"/>
    <property type="match status" value="1"/>
</dbReference>
<evidence type="ECO:0000256" key="2">
    <source>
        <dbReference type="SAM" id="Phobius"/>
    </source>
</evidence>
<proteinExistence type="predicted"/>
<keyword evidence="2" id="KW-0472">Membrane</keyword>
<dbReference type="Gene3D" id="2.60.40.1120">
    <property type="entry name" value="Carboxypeptidase-like, regulatory domain"/>
    <property type="match status" value="1"/>
</dbReference>
<evidence type="ECO:0000256" key="1">
    <source>
        <dbReference type="SAM" id="MobiDB-lite"/>
    </source>
</evidence>
<feature type="region of interest" description="Disordered" evidence="1">
    <location>
        <begin position="1"/>
        <end position="25"/>
    </location>
</feature>
<evidence type="ECO:0000313" key="4">
    <source>
        <dbReference type="Proteomes" id="UP000532746"/>
    </source>
</evidence>
<feature type="transmembrane region" description="Helical" evidence="2">
    <location>
        <begin position="32"/>
        <end position="50"/>
    </location>
</feature>
<keyword evidence="2" id="KW-1133">Transmembrane helix</keyword>
<evidence type="ECO:0008006" key="5">
    <source>
        <dbReference type="Google" id="ProtNLM"/>
    </source>
</evidence>
<sequence>MNAKTTTPLEDEELTSALPPEEEELSSGNGRLAIIVALLVGVVVLGYALLPAQTTRRIANAMPIMELGEASVTGHRIAEPAKAEAPAEEAATAPAVANQETSRAATVAAASVGKPAAVVAAPAPEPVAIEPVPAAAPAAEAAPATVAISGRILDEDGYPLAGATVMLKGSRKATGTDANGNYTLEVPAGDNTLVYGYGGYEDQEVHTRNSQAQNVTLVPRENAPRRRRR</sequence>
<dbReference type="RefSeq" id="WP_183404231.1">
    <property type="nucleotide sequence ID" value="NZ_JACHGG010000003.1"/>
</dbReference>
<comment type="caution">
    <text evidence="3">The sequence shown here is derived from an EMBL/GenBank/DDBJ whole genome shotgun (WGS) entry which is preliminary data.</text>
</comment>
<dbReference type="SUPFAM" id="SSF49464">
    <property type="entry name" value="Carboxypeptidase regulatory domain-like"/>
    <property type="match status" value="1"/>
</dbReference>
<evidence type="ECO:0000313" key="3">
    <source>
        <dbReference type="EMBL" id="MBB6059297.1"/>
    </source>
</evidence>
<feature type="compositionally biased region" description="Acidic residues" evidence="1">
    <location>
        <begin position="9"/>
        <end position="25"/>
    </location>
</feature>
<dbReference type="InterPro" id="IPR008969">
    <property type="entry name" value="CarboxyPept-like_regulatory"/>
</dbReference>
<feature type="region of interest" description="Disordered" evidence="1">
    <location>
        <begin position="206"/>
        <end position="229"/>
    </location>
</feature>
<dbReference type="EMBL" id="JACHGG010000003">
    <property type="protein sequence ID" value="MBB6059297.1"/>
    <property type="molecule type" value="Genomic_DNA"/>
</dbReference>
<name>A0A7W9T0F4_9BACT</name>
<dbReference type="AlphaFoldDB" id="A0A7W9T0F4"/>
<gene>
    <name evidence="3" type="ORF">HNQ93_002157</name>
</gene>